<dbReference type="InterPro" id="IPR029787">
    <property type="entry name" value="Nucleotide_cyclase"/>
</dbReference>
<sequence>MKKDRGVALGVGGGVLVFVGLIFSSSHLIWIVLLGLVVIVLGAWSLWRKFSVLQASYEKLVKEKQQIEKENERLVKLSQEYELLFNSFTRVALVMVDKSSNDVHFSKGVEDLFGFSQQELNAYPNLWKSLIHQEDRAKVDQVEKALECNEEAEVDCRILLDGEEKWIQLYWKAYKDGTGHSEKVFGKFRDISKQKRLELELRQMAFFDDLTDLPNRKMLDRHIEKALSRAKRHQHNFTLMFVDLDDFKIVNDTHGHDVGDQLLKQVVSRLHESIREEDLIARIGGDEFIVVFEETTKEEIEDIAKRIVSNVSLPYDLEGIEAKISLSIGVSMYPEDGEDKSTLIQNADKAMYHAKHNGKNHFVLYTPELEEMEPSEVGVWARWKNFVQSTKFW</sequence>
<accession>A0A1X9MJ01</accession>
<keyword evidence="2" id="KW-1133">Transmembrane helix</keyword>
<dbReference type="CDD" id="cd00130">
    <property type="entry name" value="PAS"/>
    <property type="match status" value="1"/>
</dbReference>
<feature type="transmembrane region" description="Helical" evidence="2">
    <location>
        <begin position="29"/>
        <end position="47"/>
    </location>
</feature>
<organism evidence="6 7">
    <name type="scientific">Halalkalibacter krulwichiae</name>
    <dbReference type="NCBI Taxonomy" id="199441"/>
    <lineage>
        <taxon>Bacteria</taxon>
        <taxon>Bacillati</taxon>
        <taxon>Bacillota</taxon>
        <taxon>Bacilli</taxon>
        <taxon>Bacillales</taxon>
        <taxon>Bacillaceae</taxon>
        <taxon>Halalkalibacter</taxon>
    </lineage>
</organism>
<keyword evidence="2" id="KW-0812">Transmembrane</keyword>
<dbReference type="PROSITE" id="PS50887">
    <property type="entry name" value="GGDEF"/>
    <property type="match status" value="1"/>
</dbReference>
<dbReference type="InterPro" id="IPR035965">
    <property type="entry name" value="PAS-like_dom_sf"/>
</dbReference>
<dbReference type="SUPFAM" id="SSF55785">
    <property type="entry name" value="PYP-like sensor domain (PAS domain)"/>
    <property type="match status" value="1"/>
</dbReference>
<evidence type="ECO:0000256" key="1">
    <source>
        <dbReference type="SAM" id="Coils"/>
    </source>
</evidence>
<dbReference type="Pfam" id="PF00990">
    <property type="entry name" value="GGDEF"/>
    <property type="match status" value="1"/>
</dbReference>
<reference evidence="6 7" key="1">
    <citation type="submission" date="2017-04" db="EMBL/GenBank/DDBJ databases">
        <title>Bacillus krulwichiae AM31D Genome sequencing and assembly.</title>
        <authorList>
            <person name="Krulwich T.A."/>
            <person name="Anastor L."/>
            <person name="Ehrlich R."/>
            <person name="Ehrlich G.D."/>
            <person name="Janto B."/>
        </authorList>
    </citation>
    <scope>NUCLEOTIDE SEQUENCE [LARGE SCALE GENOMIC DNA]</scope>
    <source>
        <strain evidence="6 7">AM31D</strain>
    </source>
</reference>
<dbReference type="PROSITE" id="PS50112">
    <property type="entry name" value="PAS"/>
    <property type="match status" value="1"/>
</dbReference>
<evidence type="ECO:0000259" key="3">
    <source>
        <dbReference type="PROSITE" id="PS50112"/>
    </source>
</evidence>
<gene>
    <name evidence="6" type="primary">gmr_3</name>
    <name evidence="6" type="ORF">BkAM31D_21780</name>
</gene>
<dbReference type="EMBL" id="CP020814">
    <property type="protein sequence ID" value="ARK32273.1"/>
    <property type="molecule type" value="Genomic_DNA"/>
</dbReference>
<evidence type="ECO:0000259" key="5">
    <source>
        <dbReference type="PROSITE" id="PS50887"/>
    </source>
</evidence>
<dbReference type="InterPro" id="IPR013655">
    <property type="entry name" value="PAS_fold_3"/>
</dbReference>
<proteinExistence type="predicted"/>
<dbReference type="InterPro" id="IPR000160">
    <property type="entry name" value="GGDEF_dom"/>
</dbReference>
<dbReference type="InterPro" id="IPR052163">
    <property type="entry name" value="DGC-Regulatory_Protein"/>
</dbReference>
<dbReference type="KEGG" id="bkw:BkAM31D_21780"/>
<dbReference type="PANTHER" id="PTHR46663:SF2">
    <property type="entry name" value="GGDEF DOMAIN-CONTAINING PROTEIN"/>
    <property type="match status" value="1"/>
</dbReference>
<dbReference type="NCBIfam" id="TIGR00229">
    <property type="entry name" value="sensory_box"/>
    <property type="match status" value="1"/>
</dbReference>
<protein>
    <submittedName>
        <fullName evidence="6">Cyclic di-GMP phosphodiesterase Gmr</fullName>
        <ecNumber evidence="6">3.1.4.52</ecNumber>
    </submittedName>
</protein>
<dbReference type="EC" id="3.1.4.52" evidence="6"/>
<dbReference type="Gene3D" id="3.30.70.270">
    <property type="match status" value="1"/>
</dbReference>
<feature type="domain" description="PAC" evidence="4">
    <location>
        <begin position="150"/>
        <end position="203"/>
    </location>
</feature>
<name>A0A1X9MJ01_9BACI</name>
<dbReference type="InterPro" id="IPR000700">
    <property type="entry name" value="PAS-assoc_C"/>
</dbReference>
<evidence type="ECO:0000256" key="2">
    <source>
        <dbReference type="SAM" id="Phobius"/>
    </source>
</evidence>
<dbReference type="AlphaFoldDB" id="A0A1X9MJ01"/>
<dbReference type="InterPro" id="IPR043128">
    <property type="entry name" value="Rev_trsase/Diguanyl_cyclase"/>
</dbReference>
<dbReference type="PROSITE" id="PS50113">
    <property type="entry name" value="PAC"/>
    <property type="match status" value="1"/>
</dbReference>
<feature type="domain" description="GGDEF" evidence="5">
    <location>
        <begin position="235"/>
        <end position="367"/>
    </location>
</feature>
<dbReference type="FunFam" id="3.30.70.270:FF:000001">
    <property type="entry name" value="Diguanylate cyclase domain protein"/>
    <property type="match status" value="1"/>
</dbReference>
<dbReference type="NCBIfam" id="TIGR00254">
    <property type="entry name" value="GGDEF"/>
    <property type="match status" value="1"/>
</dbReference>
<dbReference type="Pfam" id="PF08447">
    <property type="entry name" value="PAS_3"/>
    <property type="match status" value="1"/>
</dbReference>
<dbReference type="Gene3D" id="3.30.450.20">
    <property type="entry name" value="PAS domain"/>
    <property type="match status" value="1"/>
</dbReference>
<feature type="transmembrane region" description="Helical" evidence="2">
    <location>
        <begin position="7"/>
        <end position="23"/>
    </location>
</feature>
<keyword evidence="7" id="KW-1185">Reference proteome</keyword>
<dbReference type="InterPro" id="IPR000014">
    <property type="entry name" value="PAS"/>
</dbReference>
<dbReference type="STRING" id="199441.BkAM31D_21780"/>
<keyword evidence="2" id="KW-0472">Membrane</keyword>
<feature type="coiled-coil region" evidence="1">
    <location>
        <begin position="50"/>
        <end position="87"/>
    </location>
</feature>
<evidence type="ECO:0000313" key="6">
    <source>
        <dbReference type="EMBL" id="ARK32273.1"/>
    </source>
</evidence>
<dbReference type="CDD" id="cd01949">
    <property type="entry name" value="GGDEF"/>
    <property type="match status" value="1"/>
</dbReference>
<evidence type="ECO:0000259" key="4">
    <source>
        <dbReference type="PROSITE" id="PS50113"/>
    </source>
</evidence>
<dbReference type="RefSeq" id="WP_066156985.1">
    <property type="nucleotide sequence ID" value="NZ_CP020814.1"/>
</dbReference>
<keyword evidence="6" id="KW-0378">Hydrolase</keyword>
<feature type="domain" description="PAS" evidence="3">
    <location>
        <begin position="93"/>
        <end position="141"/>
    </location>
</feature>
<dbReference type="SMART" id="SM00267">
    <property type="entry name" value="GGDEF"/>
    <property type="match status" value="1"/>
</dbReference>
<dbReference type="PANTHER" id="PTHR46663">
    <property type="entry name" value="DIGUANYLATE CYCLASE DGCT-RELATED"/>
    <property type="match status" value="1"/>
</dbReference>
<evidence type="ECO:0000313" key="7">
    <source>
        <dbReference type="Proteomes" id="UP000193006"/>
    </source>
</evidence>
<dbReference type="Proteomes" id="UP000193006">
    <property type="component" value="Chromosome"/>
</dbReference>
<dbReference type="GO" id="GO:0071111">
    <property type="term" value="F:cyclic-guanylate-specific phosphodiesterase activity"/>
    <property type="evidence" value="ECO:0007669"/>
    <property type="project" value="UniProtKB-EC"/>
</dbReference>
<dbReference type="SUPFAM" id="SSF55073">
    <property type="entry name" value="Nucleotide cyclase"/>
    <property type="match status" value="1"/>
</dbReference>
<keyword evidence="1" id="KW-0175">Coiled coil</keyword>